<proteinExistence type="predicted"/>
<evidence type="ECO:0000313" key="3">
    <source>
        <dbReference type="Proteomes" id="UP000289738"/>
    </source>
</evidence>
<keyword evidence="1" id="KW-0472">Membrane</keyword>
<protein>
    <submittedName>
        <fullName evidence="2">Uncharacterized protein</fullName>
    </submittedName>
</protein>
<dbReference type="InterPro" id="IPR032675">
    <property type="entry name" value="LRR_dom_sf"/>
</dbReference>
<keyword evidence="3" id="KW-1185">Reference proteome</keyword>
<name>A0A445DYQ7_ARAHY</name>
<dbReference type="STRING" id="3818.A0A445DYQ7"/>
<organism evidence="2 3">
    <name type="scientific">Arachis hypogaea</name>
    <name type="common">Peanut</name>
    <dbReference type="NCBI Taxonomy" id="3818"/>
    <lineage>
        <taxon>Eukaryota</taxon>
        <taxon>Viridiplantae</taxon>
        <taxon>Streptophyta</taxon>
        <taxon>Embryophyta</taxon>
        <taxon>Tracheophyta</taxon>
        <taxon>Spermatophyta</taxon>
        <taxon>Magnoliopsida</taxon>
        <taxon>eudicotyledons</taxon>
        <taxon>Gunneridae</taxon>
        <taxon>Pentapetalae</taxon>
        <taxon>rosids</taxon>
        <taxon>fabids</taxon>
        <taxon>Fabales</taxon>
        <taxon>Fabaceae</taxon>
        <taxon>Papilionoideae</taxon>
        <taxon>50 kb inversion clade</taxon>
        <taxon>dalbergioids sensu lato</taxon>
        <taxon>Dalbergieae</taxon>
        <taxon>Pterocarpus clade</taxon>
        <taxon>Arachis</taxon>
    </lineage>
</organism>
<reference evidence="2 3" key="1">
    <citation type="submission" date="2019-01" db="EMBL/GenBank/DDBJ databases">
        <title>Sequencing of cultivated peanut Arachis hypogaea provides insights into genome evolution and oil improvement.</title>
        <authorList>
            <person name="Chen X."/>
        </authorList>
    </citation>
    <scope>NUCLEOTIDE SEQUENCE [LARGE SCALE GENOMIC DNA]</scope>
    <source>
        <strain evidence="3">cv. Fuhuasheng</strain>
        <tissue evidence="2">Leaves</tissue>
    </source>
</reference>
<dbReference type="Proteomes" id="UP000289738">
    <property type="component" value="Chromosome A03"/>
</dbReference>
<dbReference type="SUPFAM" id="SSF52058">
    <property type="entry name" value="L domain-like"/>
    <property type="match status" value="1"/>
</dbReference>
<feature type="transmembrane region" description="Helical" evidence="1">
    <location>
        <begin position="12"/>
        <end position="30"/>
    </location>
</feature>
<accession>A0A445DYQ7</accession>
<dbReference type="InterPro" id="IPR001611">
    <property type="entry name" value="Leu-rich_rpt"/>
</dbReference>
<evidence type="ECO:0000313" key="2">
    <source>
        <dbReference type="EMBL" id="RYR68269.1"/>
    </source>
</evidence>
<sequence>MNFSSKSQCQLINLSYNGFFGGILVTIGALKKLEHLWLHSNNLYGTLPSTCAN</sequence>
<dbReference type="EMBL" id="SDMP01000003">
    <property type="protein sequence ID" value="RYR68269.1"/>
    <property type="molecule type" value="Genomic_DNA"/>
</dbReference>
<keyword evidence="1" id="KW-1133">Transmembrane helix</keyword>
<dbReference type="Gene3D" id="3.80.10.10">
    <property type="entry name" value="Ribonuclease Inhibitor"/>
    <property type="match status" value="1"/>
</dbReference>
<gene>
    <name evidence="2" type="ORF">Ahy_A03g014755</name>
</gene>
<evidence type="ECO:0000256" key="1">
    <source>
        <dbReference type="SAM" id="Phobius"/>
    </source>
</evidence>
<dbReference type="AlphaFoldDB" id="A0A445DYQ7"/>
<comment type="caution">
    <text evidence="2">The sequence shown here is derived from an EMBL/GenBank/DDBJ whole genome shotgun (WGS) entry which is preliminary data.</text>
</comment>
<keyword evidence="1" id="KW-0812">Transmembrane</keyword>
<dbReference type="Pfam" id="PF00560">
    <property type="entry name" value="LRR_1"/>
    <property type="match status" value="1"/>
</dbReference>